<dbReference type="GeneID" id="95362628"/>
<evidence type="ECO:0000313" key="2">
    <source>
        <dbReference type="Proteomes" id="UP000035491"/>
    </source>
</evidence>
<reference evidence="1 2" key="1">
    <citation type="submission" date="2015-02" db="EMBL/GenBank/DDBJ databases">
        <title>Genome Sequencing of Rickettsiales.</title>
        <authorList>
            <person name="Daugherty S.C."/>
            <person name="Su Q."/>
            <person name="Abolude K."/>
            <person name="Beier-Sexton M."/>
            <person name="Carlyon J.A."/>
            <person name="Carter R."/>
            <person name="Day N.P."/>
            <person name="Dumler S.J."/>
            <person name="Dyachenko V."/>
            <person name="Godinez A."/>
            <person name="Kurtti T.J."/>
            <person name="Lichay M."/>
            <person name="Mullins K.E."/>
            <person name="Ott S."/>
            <person name="Pappas-Brown V."/>
            <person name="Paris D.H."/>
            <person name="Patel P."/>
            <person name="Richards A.L."/>
            <person name="Sadzewicz L."/>
            <person name="Sears K."/>
            <person name="Seidman D."/>
            <person name="Sengamalay N."/>
            <person name="Stenos J."/>
            <person name="Tallon L.J."/>
            <person name="Vincent G."/>
            <person name="Fraser C.M."/>
            <person name="Munderloh U."/>
            <person name="Dunning-Hotopp J.C."/>
        </authorList>
    </citation>
    <scope>NUCLEOTIDE SEQUENCE [LARGE SCALE GENOMIC DNA]</scope>
    <source>
        <strain evidence="1 2">Tate's Hell</strain>
    </source>
</reference>
<accession>A0ABR5DRB5</accession>
<dbReference type="Proteomes" id="UP000035491">
    <property type="component" value="Unassembled WGS sequence"/>
</dbReference>
<gene>
    <name evidence="1" type="ORF">RPATATE_1045</name>
</gene>
<dbReference type="RefSeq" id="WP_004995786.1">
    <property type="nucleotide sequence ID" value="NZ_LAOO01000001.1"/>
</dbReference>
<protein>
    <submittedName>
        <fullName evidence="1">PD-(D/E)XK nuclease transposase family protein</fullName>
    </submittedName>
</protein>
<evidence type="ECO:0000313" key="1">
    <source>
        <dbReference type="EMBL" id="KJW01233.1"/>
    </source>
</evidence>
<dbReference type="Pfam" id="PF12784">
    <property type="entry name" value="PDDEXK_2"/>
    <property type="match status" value="1"/>
</dbReference>
<comment type="caution">
    <text evidence="1">The sequence shown here is derived from an EMBL/GenBank/DDBJ whole genome shotgun (WGS) entry which is preliminary data.</text>
</comment>
<name>A0ABR5DRB5_RICPA</name>
<dbReference type="EMBL" id="LAOO01000001">
    <property type="protein sequence ID" value="KJW01233.1"/>
    <property type="molecule type" value="Genomic_DNA"/>
</dbReference>
<organism evidence="1 2">
    <name type="scientific">Rickettsia parkeri str. Tate's Hell</name>
    <dbReference type="NCBI Taxonomy" id="1359189"/>
    <lineage>
        <taxon>Bacteria</taxon>
        <taxon>Pseudomonadati</taxon>
        <taxon>Pseudomonadota</taxon>
        <taxon>Alphaproteobacteria</taxon>
        <taxon>Rickettsiales</taxon>
        <taxon>Rickettsiaceae</taxon>
        <taxon>Rickettsieae</taxon>
        <taxon>Rickettsia</taxon>
        <taxon>spotted fever group</taxon>
    </lineage>
</organism>
<proteinExistence type="predicted"/>
<sequence length="64" mass="7386">MLISRFLDPKNNYAFLKIFGTEKNKDILIHFLNNILGYTGKEIITEVTFLKKSKVPTSLLIDNL</sequence>
<keyword evidence="2" id="KW-1185">Reference proteome</keyword>